<dbReference type="InterPro" id="IPR007927">
    <property type="entry name" value="DUF722"/>
</dbReference>
<dbReference type="RefSeq" id="WP_002828451.1">
    <property type="nucleotide sequence ID" value="NZ_GG697130.1"/>
</dbReference>
<gene>
    <name evidence="1" type="ORF">HMPREF0877_0874</name>
</gene>
<dbReference type="Proteomes" id="UP000004528">
    <property type="component" value="Unassembled WGS sequence"/>
</dbReference>
<dbReference type="OrthoDB" id="2243822at2"/>
<proteinExistence type="predicted"/>
<dbReference type="eggNOG" id="ENOG5032YZ1">
    <property type="taxonomic scope" value="Bacteria"/>
</dbReference>
<reference evidence="1 2" key="1">
    <citation type="submission" date="2009-04" db="EMBL/GenBank/DDBJ databases">
        <authorList>
            <person name="Qin X."/>
            <person name="Bachman B."/>
            <person name="Battles P."/>
            <person name="Bell A."/>
            <person name="Bess C."/>
            <person name="Bickham C."/>
            <person name="Chaboub L."/>
            <person name="Chen D."/>
            <person name="Coyle M."/>
            <person name="Deiros D.R."/>
            <person name="Dinh H."/>
            <person name="Forbes L."/>
            <person name="Fowler G."/>
            <person name="Francisco L."/>
            <person name="Fu Q."/>
            <person name="Gubbala S."/>
            <person name="Hale W."/>
            <person name="Han Y."/>
            <person name="Hemphill L."/>
            <person name="Highlander S.K."/>
            <person name="Hirani K."/>
            <person name="Hogues M."/>
            <person name="Jackson L."/>
            <person name="Jakkamsetti A."/>
            <person name="Javaid M."/>
            <person name="Jiang H."/>
            <person name="Korchina V."/>
            <person name="Kovar C."/>
            <person name="Lara F."/>
            <person name="Lee S."/>
            <person name="Mata R."/>
            <person name="Mathew T."/>
            <person name="Moen C."/>
            <person name="Morales K."/>
            <person name="Munidasa M."/>
            <person name="Nazareth L."/>
            <person name="Ngo R."/>
            <person name="Nguyen L."/>
            <person name="Okwuonu G."/>
            <person name="Ongeri F."/>
            <person name="Patil S."/>
            <person name="Petrosino J."/>
            <person name="Pham C."/>
            <person name="Pham P."/>
            <person name="Pu L.-L."/>
            <person name="Puazo M."/>
            <person name="Raj R."/>
            <person name="Reid J."/>
            <person name="Rouhana J."/>
            <person name="Saada N."/>
            <person name="Shang Y."/>
            <person name="Simmons D."/>
            <person name="Thornton R."/>
            <person name="Warren J."/>
            <person name="Weissenberger G."/>
            <person name="Zhang J."/>
            <person name="Zhang L."/>
            <person name="Zhou C."/>
            <person name="Zhu D."/>
            <person name="Muzny D."/>
            <person name="Worley K."/>
            <person name="Gibbs R."/>
        </authorList>
    </citation>
    <scope>NUCLEOTIDE SEQUENCE [LARGE SCALE GENOMIC DNA]</scope>
    <source>
        <strain evidence="1 2">ATCC 33313</strain>
    </source>
</reference>
<sequence>MADVLDKVLSDYFTGRLEANIKSRKMEIQYNVNRTPDENIGGGRKQNDYNNPIELRMIKEQQDEQLQNWILQKNIIDVFYPTAVDYQQRVLKARYGMHESWIDIALAEHVEIRTVIRWRDDFKDGILGHLLSTLKPMSFLGHVIDKKVAEKGA</sequence>
<accession>C5RA79</accession>
<organism evidence="1 2">
    <name type="scientific">Weissella paramesenteroides ATCC 33313</name>
    <dbReference type="NCBI Taxonomy" id="585506"/>
    <lineage>
        <taxon>Bacteria</taxon>
        <taxon>Bacillati</taxon>
        <taxon>Bacillota</taxon>
        <taxon>Bacilli</taxon>
        <taxon>Lactobacillales</taxon>
        <taxon>Lactobacillaceae</taxon>
        <taxon>Weissella</taxon>
    </lineage>
</organism>
<protein>
    <recommendedName>
        <fullName evidence="3">Phage transcriptional regulator, RinA family</fullName>
    </recommendedName>
</protein>
<dbReference type="HOGENOM" id="CLU_132595_0_0_9"/>
<dbReference type="AlphaFoldDB" id="C5RA79"/>
<evidence type="ECO:0000313" key="1">
    <source>
        <dbReference type="EMBL" id="EER74933.1"/>
    </source>
</evidence>
<dbReference type="Pfam" id="PF05263">
    <property type="entry name" value="DUF722"/>
    <property type="match status" value="1"/>
</dbReference>
<evidence type="ECO:0000313" key="2">
    <source>
        <dbReference type="Proteomes" id="UP000004528"/>
    </source>
</evidence>
<dbReference type="EMBL" id="ACKU01000012">
    <property type="protein sequence ID" value="EER74933.1"/>
    <property type="molecule type" value="Genomic_DNA"/>
</dbReference>
<comment type="caution">
    <text evidence="1">The sequence shown here is derived from an EMBL/GenBank/DDBJ whole genome shotgun (WGS) entry which is preliminary data.</text>
</comment>
<name>C5RA79_WEIPA</name>
<keyword evidence="2" id="KW-1185">Reference proteome</keyword>
<evidence type="ECO:0008006" key="3">
    <source>
        <dbReference type="Google" id="ProtNLM"/>
    </source>
</evidence>